<accession>A0A852QVE8</accession>
<dbReference type="Proteomes" id="UP000586095">
    <property type="component" value="Unassembled WGS sequence"/>
</dbReference>
<proteinExistence type="predicted"/>
<evidence type="ECO:0000313" key="4">
    <source>
        <dbReference type="Proteomes" id="UP000586095"/>
    </source>
</evidence>
<evidence type="ECO:0000256" key="1">
    <source>
        <dbReference type="SAM" id="MobiDB-lite"/>
    </source>
</evidence>
<reference evidence="3 4" key="1">
    <citation type="submission" date="2020-07" db="EMBL/GenBank/DDBJ databases">
        <title>Sequencing the genomes of 1000 actinobacteria strains.</title>
        <authorList>
            <person name="Klenk H.-P."/>
        </authorList>
    </citation>
    <scope>NUCLEOTIDE SEQUENCE [LARGE SCALE GENOMIC DNA]</scope>
    <source>
        <strain evidence="3 4">DSM 17380</strain>
    </source>
</reference>
<name>A0A852QVE8_9MICO</name>
<keyword evidence="2" id="KW-0812">Transmembrane</keyword>
<dbReference type="AlphaFoldDB" id="A0A852QVE8"/>
<keyword evidence="4" id="KW-1185">Reference proteome</keyword>
<protein>
    <submittedName>
        <fullName evidence="3">Uncharacterized protein</fullName>
    </submittedName>
</protein>
<organism evidence="3 4">
    <name type="scientific">Leucobacter aridicollis</name>
    <dbReference type="NCBI Taxonomy" id="283878"/>
    <lineage>
        <taxon>Bacteria</taxon>
        <taxon>Bacillati</taxon>
        <taxon>Actinomycetota</taxon>
        <taxon>Actinomycetes</taxon>
        <taxon>Micrococcales</taxon>
        <taxon>Microbacteriaceae</taxon>
        <taxon>Leucobacter</taxon>
    </lineage>
</organism>
<dbReference type="RefSeq" id="WP_185986515.1">
    <property type="nucleotide sequence ID" value="NZ_BAAALZ010000002.1"/>
</dbReference>
<feature type="transmembrane region" description="Helical" evidence="2">
    <location>
        <begin position="179"/>
        <end position="198"/>
    </location>
</feature>
<keyword evidence="2" id="KW-1133">Transmembrane helix</keyword>
<feature type="region of interest" description="Disordered" evidence="1">
    <location>
        <begin position="86"/>
        <end position="130"/>
    </location>
</feature>
<keyword evidence="2" id="KW-0472">Membrane</keyword>
<sequence length="248" mass="26001">MSTDDTTNPRDRTPGADDAERASYLAALDAAIGGLPHRLAVELRAGVSEELLGLEGAELRARIATLGDPVEVARAAALAGLEDGQHTHHEQAMRYGSTQSATSPGFPVASGQITGTTTPEPFQAEVRDSPPRALSETRGYAVAGLIAIGFGGLALPVIGWLVGCVLVATSQFWRTSEKVWAIAFPPLAILIATALSWFSDVTTGDSGPENPLIAMPHASLILAPVIVAPLTAVWLLLRLRGRRSPEDA</sequence>
<feature type="compositionally biased region" description="Polar residues" evidence="1">
    <location>
        <begin position="111"/>
        <end position="120"/>
    </location>
</feature>
<evidence type="ECO:0000256" key="2">
    <source>
        <dbReference type="SAM" id="Phobius"/>
    </source>
</evidence>
<comment type="caution">
    <text evidence="3">The sequence shown here is derived from an EMBL/GenBank/DDBJ whole genome shotgun (WGS) entry which is preliminary data.</text>
</comment>
<dbReference type="EMBL" id="JACCBD010000001">
    <property type="protein sequence ID" value="NYD26253.1"/>
    <property type="molecule type" value="Genomic_DNA"/>
</dbReference>
<feature type="transmembrane region" description="Helical" evidence="2">
    <location>
        <begin position="140"/>
        <end position="167"/>
    </location>
</feature>
<evidence type="ECO:0000313" key="3">
    <source>
        <dbReference type="EMBL" id="NYD26253.1"/>
    </source>
</evidence>
<feature type="transmembrane region" description="Helical" evidence="2">
    <location>
        <begin position="218"/>
        <end position="237"/>
    </location>
</feature>
<gene>
    <name evidence="3" type="ORF">BJ960_001056</name>
</gene>